<sequence>MEATEEPKEEVVAKPAKPDHAAFNSLLGKYVNAAGNVNYGGLKNDEAKLDTYLAELSENAPQSDWSRSESMAFWINAYNANTLKLILKNYPVKSITDLHGGKPWDVKWINIGGKTYSLNNIEHDIIRPRYKDARIHFAVNCAAASCPPLPNKAFTAANLNSLLESRTKSFIRNGAYNTITADKVMVSKIFDWYGEDFGDLKNYLNKYATTEIPAGTDIEFKEYDWALNKQ</sequence>
<evidence type="ECO:0000259" key="1">
    <source>
        <dbReference type="Pfam" id="PF04784"/>
    </source>
</evidence>
<dbReference type="PANTHER" id="PTHR46361">
    <property type="entry name" value="ELECTRON CARRIER/ PROTEIN DISULFIDE OXIDOREDUCTASE"/>
    <property type="match status" value="1"/>
</dbReference>
<reference evidence="2 3" key="1">
    <citation type="submission" date="2019-08" db="EMBL/GenBank/DDBJ databases">
        <title>Lewinella sp. strain SSH13 Genome sequencing and assembly.</title>
        <authorList>
            <person name="Kim I."/>
        </authorList>
    </citation>
    <scope>NUCLEOTIDE SEQUENCE [LARGE SCALE GENOMIC DNA]</scope>
    <source>
        <strain evidence="2 3">SSH13</strain>
    </source>
</reference>
<organism evidence="2 3">
    <name type="scientific">Neolewinella aurantiaca</name>
    <dbReference type="NCBI Taxonomy" id="2602767"/>
    <lineage>
        <taxon>Bacteria</taxon>
        <taxon>Pseudomonadati</taxon>
        <taxon>Bacteroidota</taxon>
        <taxon>Saprospiria</taxon>
        <taxon>Saprospirales</taxon>
        <taxon>Lewinellaceae</taxon>
        <taxon>Neolewinella</taxon>
    </lineage>
</organism>
<gene>
    <name evidence="2" type="ORF">FUA23_17385</name>
</gene>
<evidence type="ECO:0000313" key="2">
    <source>
        <dbReference type="EMBL" id="TXF87837.1"/>
    </source>
</evidence>
<feature type="domain" description="DUF547" evidence="1">
    <location>
        <begin position="63"/>
        <end position="171"/>
    </location>
</feature>
<dbReference type="OrthoDB" id="526867at2"/>
<name>A0A5C7FE84_9BACT</name>
<keyword evidence="3" id="KW-1185">Reference proteome</keyword>
<comment type="caution">
    <text evidence="2">The sequence shown here is derived from an EMBL/GenBank/DDBJ whole genome shotgun (WGS) entry which is preliminary data.</text>
</comment>
<dbReference type="EMBL" id="VOXD01000031">
    <property type="protein sequence ID" value="TXF87837.1"/>
    <property type="molecule type" value="Genomic_DNA"/>
</dbReference>
<dbReference type="PANTHER" id="PTHR46361:SF3">
    <property type="entry name" value="ELECTRON CARRIER_ PROTEIN DISULFIDE OXIDOREDUCTASE"/>
    <property type="match status" value="1"/>
</dbReference>
<dbReference type="AlphaFoldDB" id="A0A5C7FE84"/>
<protein>
    <submittedName>
        <fullName evidence="2">DUF547 domain-containing protein</fullName>
    </submittedName>
</protein>
<dbReference type="Proteomes" id="UP000321907">
    <property type="component" value="Unassembled WGS sequence"/>
</dbReference>
<accession>A0A5C7FE84</accession>
<dbReference type="InterPro" id="IPR006869">
    <property type="entry name" value="DUF547"/>
</dbReference>
<dbReference type="Pfam" id="PF04784">
    <property type="entry name" value="DUF547"/>
    <property type="match status" value="1"/>
</dbReference>
<evidence type="ECO:0000313" key="3">
    <source>
        <dbReference type="Proteomes" id="UP000321907"/>
    </source>
</evidence>
<proteinExistence type="predicted"/>